<proteinExistence type="predicted"/>
<dbReference type="EMBL" id="JAUHQA010000001">
    <property type="protein sequence ID" value="MDN4479887.1"/>
    <property type="molecule type" value="Genomic_DNA"/>
</dbReference>
<dbReference type="Pfam" id="PF08818">
    <property type="entry name" value="DUF1801"/>
    <property type="match status" value="1"/>
</dbReference>
<dbReference type="InterPro" id="IPR014922">
    <property type="entry name" value="YdhG-like"/>
</dbReference>
<sequence length="129" mass="14388">MPPDVEAAIADYPDAVRDRILELRRLVWEVAAADPAIEPVLETLKWGQPSYLPARPRIGTTVRIDRIGRGTDVALFTHCQTSLVDEFRAAHGDLLAHDGTRAIVVPAGGPIPRDELREHIRSALLYHRR</sequence>
<protein>
    <recommendedName>
        <fullName evidence="1">YdhG-like domain-containing protein</fullName>
    </recommendedName>
</protein>
<feature type="domain" description="YdhG-like" evidence="1">
    <location>
        <begin position="17"/>
        <end position="124"/>
    </location>
</feature>
<name>A0ABT8GEM5_9MICO</name>
<accession>A0ABT8GEM5</accession>
<reference evidence="2" key="1">
    <citation type="submission" date="2023-06" db="EMBL/GenBank/DDBJ databases">
        <title>Egi l300058.</title>
        <authorList>
            <person name="Gao L."/>
            <person name="Fang B.-Z."/>
            <person name="Li W.-J."/>
        </authorList>
    </citation>
    <scope>NUCLEOTIDE SEQUENCE</scope>
    <source>
        <strain evidence="2">EGI L300058</strain>
    </source>
</reference>
<keyword evidence="3" id="KW-1185">Reference proteome</keyword>
<dbReference type="SUPFAM" id="SSF159888">
    <property type="entry name" value="YdhG-like"/>
    <property type="match status" value="1"/>
</dbReference>
<dbReference type="RefSeq" id="WP_301141123.1">
    <property type="nucleotide sequence ID" value="NZ_JAUHQA010000001.1"/>
</dbReference>
<evidence type="ECO:0000313" key="2">
    <source>
        <dbReference type="EMBL" id="MDN4479887.1"/>
    </source>
</evidence>
<gene>
    <name evidence="2" type="ORF">QQX02_02990</name>
</gene>
<organism evidence="2 3">
    <name type="scientific">Demequina muriae</name>
    <dbReference type="NCBI Taxonomy" id="3051664"/>
    <lineage>
        <taxon>Bacteria</taxon>
        <taxon>Bacillati</taxon>
        <taxon>Actinomycetota</taxon>
        <taxon>Actinomycetes</taxon>
        <taxon>Micrococcales</taxon>
        <taxon>Demequinaceae</taxon>
        <taxon>Demequina</taxon>
    </lineage>
</organism>
<evidence type="ECO:0000313" key="3">
    <source>
        <dbReference type="Proteomes" id="UP001172708"/>
    </source>
</evidence>
<evidence type="ECO:0000259" key="1">
    <source>
        <dbReference type="Pfam" id="PF08818"/>
    </source>
</evidence>
<dbReference type="Proteomes" id="UP001172708">
    <property type="component" value="Unassembled WGS sequence"/>
</dbReference>
<comment type="caution">
    <text evidence="2">The sequence shown here is derived from an EMBL/GenBank/DDBJ whole genome shotgun (WGS) entry which is preliminary data.</text>
</comment>